<dbReference type="AlphaFoldDB" id="A0A0B7AUL7"/>
<name>A0A0B7AUL7_9EUPU</name>
<organism evidence="1">
    <name type="scientific">Arion vulgaris</name>
    <dbReference type="NCBI Taxonomy" id="1028688"/>
    <lineage>
        <taxon>Eukaryota</taxon>
        <taxon>Metazoa</taxon>
        <taxon>Spiralia</taxon>
        <taxon>Lophotrochozoa</taxon>
        <taxon>Mollusca</taxon>
        <taxon>Gastropoda</taxon>
        <taxon>Heterobranchia</taxon>
        <taxon>Euthyneura</taxon>
        <taxon>Panpulmonata</taxon>
        <taxon>Eupulmonata</taxon>
        <taxon>Stylommatophora</taxon>
        <taxon>Helicina</taxon>
        <taxon>Arionoidea</taxon>
        <taxon>Arionidae</taxon>
        <taxon>Arion</taxon>
    </lineage>
</organism>
<protein>
    <submittedName>
        <fullName evidence="1">Uncharacterized protein</fullName>
    </submittedName>
</protein>
<accession>A0A0B7AUL7</accession>
<reference evidence="1" key="1">
    <citation type="submission" date="2014-12" db="EMBL/GenBank/DDBJ databases">
        <title>Insight into the proteome of Arion vulgaris.</title>
        <authorList>
            <person name="Aradska J."/>
            <person name="Bulat T."/>
            <person name="Smidak R."/>
            <person name="Sarate P."/>
            <person name="Gangsoo J."/>
            <person name="Sialana F."/>
            <person name="Bilban M."/>
            <person name="Lubec G."/>
        </authorList>
    </citation>
    <scope>NUCLEOTIDE SEQUENCE</scope>
    <source>
        <tissue evidence="1">Skin</tissue>
    </source>
</reference>
<gene>
    <name evidence="1" type="primary">ORF144260</name>
</gene>
<feature type="non-terminal residue" evidence="1">
    <location>
        <position position="1"/>
    </location>
</feature>
<proteinExistence type="predicted"/>
<evidence type="ECO:0000313" key="1">
    <source>
        <dbReference type="EMBL" id="CEK84744.1"/>
    </source>
</evidence>
<dbReference type="EMBL" id="HACG01037879">
    <property type="protein sequence ID" value="CEK84744.1"/>
    <property type="molecule type" value="Transcribed_RNA"/>
</dbReference>
<sequence>KKKKFVAAYKKPPDVMTIDGFFWSLVKNEWMRFILLADWFALSSFVNTWSNTKKSLCD</sequence>